<organism evidence="2 3">
    <name type="scientific">Kineothrix alysoides</name>
    <dbReference type="NCBI Taxonomy" id="1469948"/>
    <lineage>
        <taxon>Bacteria</taxon>
        <taxon>Bacillati</taxon>
        <taxon>Bacillota</taxon>
        <taxon>Clostridia</taxon>
        <taxon>Lachnospirales</taxon>
        <taxon>Lachnospiraceae</taxon>
        <taxon>Kineothrix</taxon>
    </lineage>
</organism>
<dbReference type="PANTHER" id="PTHR22916:SF3">
    <property type="entry name" value="UDP-GLCNAC:BETAGAL BETA-1,3-N-ACETYLGLUCOSAMINYLTRANSFERASE-LIKE PROTEIN 1"/>
    <property type="match status" value="1"/>
</dbReference>
<dbReference type="OrthoDB" id="9785185at2"/>
<name>A0A4R1R220_9FIRM</name>
<keyword evidence="2" id="KW-0808">Transferase</keyword>
<dbReference type="AlphaFoldDB" id="A0A4R1R220"/>
<reference evidence="2 3" key="1">
    <citation type="submission" date="2019-03" db="EMBL/GenBank/DDBJ databases">
        <title>Genomic Encyclopedia of Type Strains, Phase IV (KMG-IV): sequencing the most valuable type-strain genomes for metagenomic binning, comparative biology and taxonomic classification.</title>
        <authorList>
            <person name="Goeker M."/>
        </authorList>
    </citation>
    <scope>NUCLEOTIDE SEQUENCE [LARGE SCALE GENOMIC DNA]</scope>
    <source>
        <strain evidence="2 3">DSM 100556</strain>
    </source>
</reference>
<dbReference type="Proteomes" id="UP000295718">
    <property type="component" value="Unassembled WGS sequence"/>
</dbReference>
<comment type="caution">
    <text evidence="2">The sequence shown here is derived from an EMBL/GenBank/DDBJ whole genome shotgun (WGS) entry which is preliminary data.</text>
</comment>
<dbReference type="InterPro" id="IPR001173">
    <property type="entry name" value="Glyco_trans_2-like"/>
</dbReference>
<dbReference type="RefSeq" id="WP_051869789.1">
    <property type="nucleotide sequence ID" value="NZ_JPNB01000002.1"/>
</dbReference>
<dbReference type="Pfam" id="PF00535">
    <property type="entry name" value="Glycos_transf_2"/>
    <property type="match status" value="1"/>
</dbReference>
<accession>A0A4R1R220</accession>
<dbReference type="STRING" id="1469948.GCA_000732725_03720"/>
<proteinExistence type="predicted"/>
<dbReference type="EMBL" id="SLUO01000004">
    <property type="protein sequence ID" value="TCL59405.1"/>
    <property type="molecule type" value="Genomic_DNA"/>
</dbReference>
<gene>
    <name evidence="2" type="ORF">EDD76_104142</name>
</gene>
<protein>
    <submittedName>
        <fullName evidence="2">Glycosyl transferase family 2</fullName>
    </submittedName>
</protein>
<evidence type="ECO:0000313" key="3">
    <source>
        <dbReference type="Proteomes" id="UP000295718"/>
    </source>
</evidence>
<evidence type="ECO:0000313" key="2">
    <source>
        <dbReference type="EMBL" id="TCL59405.1"/>
    </source>
</evidence>
<dbReference type="CDD" id="cd00761">
    <property type="entry name" value="Glyco_tranf_GTA_type"/>
    <property type="match status" value="1"/>
</dbReference>
<dbReference type="Gene3D" id="3.90.550.10">
    <property type="entry name" value="Spore Coat Polysaccharide Biosynthesis Protein SpsA, Chain A"/>
    <property type="match status" value="1"/>
</dbReference>
<feature type="domain" description="Glycosyltransferase 2-like" evidence="1">
    <location>
        <begin position="5"/>
        <end position="161"/>
    </location>
</feature>
<keyword evidence="3" id="KW-1185">Reference proteome</keyword>
<dbReference type="InterPro" id="IPR029044">
    <property type="entry name" value="Nucleotide-diphossugar_trans"/>
</dbReference>
<dbReference type="SUPFAM" id="SSF53448">
    <property type="entry name" value="Nucleotide-diphospho-sugar transferases"/>
    <property type="match status" value="1"/>
</dbReference>
<evidence type="ECO:0000259" key="1">
    <source>
        <dbReference type="Pfam" id="PF00535"/>
    </source>
</evidence>
<dbReference type="GO" id="GO:0016758">
    <property type="term" value="F:hexosyltransferase activity"/>
    <property type="evidence" value="ECO:0007669"/>
    <property type="project" value="UniProtKB-ARBA"/>
</dbReference>
<dbReference type="PANTHER" id="PTHR22916">
    <property type="entry name" value="GLYCOSYLTRANSFERASE"/>
    <property type="match status" value="1"/>
</dbReference>
<sequence>MAKVSICIPAYNNVTAMKRLLESIAGQDYKDYEIIITDDSTDEKVYELVKDSPEIQYYRNDKRLGSTANWNEAMSKCSGEYVKIMHHDDWFTERDSLGKFVRLLTEHPEADIAFCGTRQVEGDKSYDRHISPADAALIKEDYRNLYLGNTIGAPSATIYKKSELAYDENLVWLVDMEFYMQILRKNPLFIYTEEPLISIGVSSTQLTKECIGDEKINVKEYGYIYKKYCLDGVEEYGGKLFQVFMDNNASYETAGNFGISRFAYTRGRLAKWMGKVKWKLGIRK</sequence>